<evidence type="ECO:0000313" key="6">
    <source>
        <dbReference type="Proteomes" id="UP000268093"/>
    </source>
</evidence>
<dbReference type="Pfam" id="PF08241">
    <property type="entry name" value="Methyltransf_11"/>
    <property type="match status" value="1"/>
</dbReference>
<protein>
    <submittedName>
        <fullName evidence="5">S-adenosyl-L-methionine-dependent methyltransferase</fullName>
    </submittedName>
</protein>
<dbReference type="GO" id="GO:0008757">
    <property type="term" value="F:S-adenosylmethionine-dependent methyltransferase activity"/>
    <property type="evidence" value="ECO:0007669"/>
    <property type="project" value="InterPro"/>
</dbReference>
<dbReference type="PANTHER" id="PTHR44942:SF4">
    <property type="entry name" value="METHYLTRANSFERASE TYPE 11 DOMAIN-CONTAINING PROTEIN"/>
    <property type="match status" value="1"/>
</dbReference>
<dbReference type="Proteomes" id="UP000268093">
    <property type="component" value="Unassembled WGS sequence"/>
</dbReference>
<comment type="caution">
    <text evidence="5">The sequence shown here is derived from an EMBL/GenBank/DDBJ whole genome shotgun (WGS) entry which is preliminary data.</text>
</comment>
<dbReference type="PANTHER" id="PTHR44942">
    <property type="entry name" value="METHYLTRANSF_11 DOMAIN-CONTAINING PROTEIN"/>
    <property type="match status" value="1"/>
</dbReference>
<dbReference type="InterPro" id="IPR029063">
    <property type="entry name" value="SAM-dependent_MTases_sf"/>
</dbReference>
<dbReference type="Gene3D" id="3.40.50.150">
    <property type="entry name" value="Vaccinia Virus protein VP39"/>
    <property type="match status" value="1"/>
</dbReference>
<evidence type="ECO:0000256" key="2">
    <source>
        <dbReference type="ARBA" id="ARBA00022603"/>
    </source>
</evidence>
<dbReference type="AlphaFoldDB" id="A0A433DDM8"/>
<feature type="domain" description="Methyltransferase type 11" evidence="4">
    <location>
        <begin position="44"/>
        <end position="124"/>
    </location>
</feature>
<comment type="similarity">
    <text evidence="1">Belongs to the methyltransferase superfamily.</text>
</comment>
<dbReference type="OrthoDB" id="10027013at2759"/>
<dbReference type="InterPro" id="IPR051052">
    <property type="entry name" value="Diverse_substrate_MTase"/>
</dbReference>
<keyword evidence="2 5" id="KW-0489">Methyltransferase</keyword>
<keyword evidence="6" id="KW-1185">Reference proteome</keyword>
<dbReference type="SUPFAM" id="SSF53335">
    <property type="entry name" value="S-adenosyl-L-methionine-dependent methyltransferases"/>
    <property type="match status" value="1"/>
</dbReference>
<dbReference type="EMBL" id="RBNI01002744">
    <property type="protein sequence ID" value="RUP48951.1"/>
    <property type="molecule type" value="Genomic_DNA"/>
</dbReference>
<organism evidence="5 6">
    <name type="scientific">Jimgerdemannia flammicorona</name>
    <dbReference type="NCBI Taxonomy" id="994334"/>
    <lineage>
        <taxon>Eukaryota</taxon>
        <taxon>Fungi</taxon>
        <taxon>Fungi incertae sedis</taxon>
        <taxon>Mucoromycota</taxon>
        <taxon>Mucoromycotina</taxon>
        <taxon>Endogonomycetes</taxon>
        <taxon>Endogonales</taxon>
        <taxon>Endogonaceae</taxon>
        <taxon>Jimgerdemannia</taxon>
    </lineage>
</organism>
<reference evidence="5 6" key="1">
    <citation type="journal article" date="2018" name="New Phytol.">
        <title>Phylogenomics of Endogonaceae and evolution of mycorrhizas within Mucoromycota.</title>
        <authorList>
            <person name="Chang Y."/>
            <person name="Desiro A."/>
            <person name="Na H."/>
            <person name="Sandor L."/>
            <person name="Lipzen A."/>
            <person name="Clum A."/>
            <person name="Barry K."/>
            <person name="Grigoriev I.V."/>
            <person name="Martin F.M."/>
            <person name="Stajich J.E."/>
            <person name="Smith M.E."/>
            <person name="Bonito G."/>
            <person name="Spatafora J.W."/>
        </authorList>
    </citation>
    <scope>NUCLEOTIDE SEQUENCE [LARGE SCALE GENOMIC DNA]</scope>
    <source>
        <strain evidence="5 6">GMNB39</strain>
    </source>
</reference>
<name>A0A433DDM8_9FUNG</name>
<proteinExistence type="inferred from homology"/>
<dbReference type="InterPro" id="IPR013216">
    <property type="entry name" value="Methyltransf_11"/>
</dbReference>
<evidence type="ECO:0000259" key="4">
    <source>
        <dbReference type="Pfam" id="PF08241"/>
    </source>
</evidence>
<evidence type="ECO:0000256" key="3">
    <source>
        <dbReference type="ARBA" id="ARBA00022679"/>
    </source>
</evidence>
<sequence length="245" mass="27962">MATFSRANFNSPLFRDFRPNYTPALYDLIYRFHAGHGGKFLDVVDVGTGTGLVAEALSEKFDKMLSNAVQKPNIDYQEASAERLPFADSRVDVITSGQAFHWFDHPKFFGEAKRILKPRGTLAIFGYSVSIIKDNKEATDIFYEYATGLIGKVHWYFSHEGHDTTNLGSVSQNQFMEHQITLDWFETFAKTWSTYANYREKHPEAEGPAERMIRRLSKAIGVKDRDTETFAVQWPTVLVVAENDK</sequence>
<dbReference type="CDD" id="cd02440">
    <property type="entry name" value="AdoMet_MTases"/>
    <property type="match status" value="1"/>
</dbReference>
<evidence type="ECO:0000256" key="1">
    <source>
        <dbReference type="ARBA" id="ARBA00008361"/>
    </source>
</evidence>
<evidence type="ECO:0000313" key="5">
    <source>
        <dbReference type="EMBL" id="RUP48951.1"/>
    </source>
</evidence>
<keyword evidence="3 5" id="KW-0808">Transferase</keyword>
<gene>
    <name evidence="5" type="ORF">BC936DRAFT_143584</name>
</gene>
<accession>A0A433DDM8</accession>
<dbReference type="GO" id="GO:0032259">
    <property type="term" value="P:methylation"/>
    <property type="evidence" value="ECO:0007669"/>
    <property type="project" value="UniProtKB-KW"/>
</dbReference>